<dbReference type="SUPFAM" id="SSF53474">
    <property type="entry name" value="alpha/beta-Hydrolases"/>
    <property type="match status" value="1"/>
</dbReference>
<organism evidence="2 3">
    <name type="scientific">Amycolatopsis acididurans</name>
    <dbReference type="NCBI Taxonomy" id="2724524"/>
    <lineage>
        <taxon>Bacteria</taxon>
        <taxon>Bacillati</taxon>
        <taxon>Actinomycetota</taxon>
        <taxon>Actinomycetes</taxon>
        <taxon>Pseudonocardiales</taxon>
        <taxon>Pseudonocardiaceae</taxon>
        <taxon>Amycolatopsis</taxon>
    </lineage>
</organism>
<gene>
    <name evidence="2" type="ORF">HFP15_34025</name>
</gene>
<comment type="caution">
    <text evidence="2">The sequence shown here is derived from an EMBL/GenBank/DDBJ whole genome shotgun (WGS) entry which is preliminary data.</text>
</comment>
<dbReference type="PANTHER" id="PTHR43798:SF33">
    <property type="entry name" value="HYDROLASE, PUTATIVE (AFU_ORTHOLOGUE AFUA_2G14860)-RELATED"/>
    <property type="match status" value="1"/>
</dbReference>
<dbReference type="Pfam" id="PF00561">
    <property type="entry name" value="Abhydrolase_1"/>
    <property type="match status" value="1"/>
</dbReference>
<dbReference type="InterPro" id="IPR029058">
    <property type="entry name" value="AB_hydrolase_fold"/>
</dbReference>
<proteinExistence type="predicted"/>
<accession>A0ABX1JDT9</accession>
<dbReference type="PANTHER" id="PTHR43798">
    <property type="entry name" value="MONOACYLGLYCEROL LIPASE"/>
    <property type="match status" value="1"/>
</dbReference>
<evidence type="ECO:0000313" key="3">
    <source>
        <dbReference type="Proteomes" id="UP000715441"/>
    </source>
</evidence>
<evidence type="ECO:0000313" key="2">
    <source>
        <dbReference type="EMBL" id="NKQ57891.1"/>
    </source>
</evidence>
<dbReference type="GO" id="GO:0016787">
    <property type="term" value="F:hydrolase activity"/>
    <property type="evidence" value="ECO:0007669"/>
    <property type="project" value="UniProtKB-KW"/>
</dbReference>
<dbReference type="Proteomes" id="UP000715441">
    <property type="component" value="Unassembled WGS sequence"/>
</dbReference>
<evidence type="ECO:0000259" key="1">
    <source>
        <dbReference type="Pfam" id="PF00561"/>
    </source>
</evidence>
<name>A0ABX1JDT9_9PSEU</name>
<dbReference type="InterPro" id="IPR050266">
    <property type="entry name" value="AB_hydrolase_sf"/>
</dbReference>
<reference evidence="2 3" key="1">
    <citation type="submission" date="2020-04" db="EMBL/GenBank/DDBJ databases">
        <title>Novel species.</title>
        <authorList>
            <person name="Teo W.F.A."/>
            <person name="Lipun K."/>
            <person name="Srisuk N."/>
            <person name="Duangmal K."/>
        </authorList>
    </citation>
    <scope>NUCLEOTIDE SEQUENCE [LARGE SCALE GENOMIC DNA]</scope>
    <source>
        <strain evidence="2 3">K13G38</strain>
    </source>
</reference>
<feature type="domain" description="AB hydrolase-1" evidence="1">
    <location>
        <begin position="28"/>
        <end position="148"/>
    </location>
</feature>
<dbReference type="Gene3D" id="3.40.50.1820">
    <property type="entry name" value="alpha/beta hydrolase"/>
    <property type="match status" value="1"/>
</dbReference>
<keyword evidence="2" id="KW-0378">Hydrolase</keyword>
<dbReference type="InterPro" id="IPR000073">
    <property type="entry name" value="AB_hydrolase_1"/>
</dbReference>
<protein>
    <submittedName>
        <fullName evidence="2">Alpha/beta hydrolase</fullName>
    </submittedName>
</protein>
<dbReference type="EMBL" id="JAAXLS010000044">
    <property type="protein sequence ID" value="NKQ57891.1"/>
    <property type="molecule type" value="Genomic_DNA"/>
</dbReference>
<sequence length="274" mass="29605">MSMIEVNGIRTHYQRTAAKNVADGTTPPLIVFVHGLAIDSLASFYLWLAAPAANAGMEGLFYDLRGHGRTARPADPYRLADFVADLDALLTALDIDVPVHLVGSSFGGTVAFSYAAEHPERVASIVSLDTGPATETWARHTRAALRALVDDAAENISRLGVDGTFAWIAEHEDLRAARMFKAAHGLMAGTTVLDDIFAGPLLEAGELRDIRCPVLSIVGSDGFHRDDLTMLDRVLPRCRTEVVQGGSHFLLTGMPGTVRGLVLDWVRERHQVPA</sequence>
<dbReference type="PRINTS" id="PR00111">
    <property type="entry name" value="ABHYDROLASE"/>
</dbReference>
<keyword evidence="3" id="KW-1185">Reference proteome</keyword>